<reference evidence="2 3" key="1">
    <citation type="journal article" date="2021" name="Elife">
        <title>Chloroplast acquisition without the gene transfer in kleptoplastic sea slugs, Plakobranchus ocellatus.</title>
        <authorList>
            <person name="Maeda T."/>
            <person name="Takahashi S."/>
            <person name="Yoshida T."/>
            <person name="Shimamura S."/>
            <person name="Takaki Y."/>
            <person name="Nagai Y."/>
            <person name="Toyoda A."/>
            <person name="Suzuki Y."/>
            <person name="Arimoto A."/>
            <person name="Ishii H."/>
            <person name="Satoh N."/>
            <person name="Nishiyama T."/>
            <person name="Hasebe M."/>
            <person name="Maruyama T."/>
            <person name="Minagawa J."/>
            <person name="Obokata J."/>
            <person name="Shigenobu S."/>
        </authorList>
    </citation>
    <scope>NUCLEOTIDE SEQUENCE [LARGE SCALE GENOMIC DNA]</scope>
</reference>
<evidence type="ECO:0000313" key="3">
    <source>
        <dbReference type="Proteomes" id="UP000735302"/>
    </source>
</evidence>
<name>A0AAV4A1P3_9GAST</name>
<accession>A0AAV4A1P3</accession>
<dbReference type="Proteomes" id="UP000735302">
    <property type="component" value="Unassembled WGS sequence"/>
</dbReference>
<comment type="caution">
    <text evidence="2">The sequence shown here is derived from an EMBL/GenBank/DDBJ whole genome shotgun (WGS) entry which is preliminary data.</text>
</comment>
<gene>
    <name evidence="2" type="ORF">PoB_002704300</name>
</gene>
<keyword evidence="3" id="KW-1185">Reference proteome</keyword>
<dbReference type="AlphaFoldDB" id="A0AAV4A1P3"/>
<sequence length="218" mass="25997">MDLCEGRNVAFSWRETRPKEPVRSFTPTDERRKVPPASLYDEDHRHRQYSAQLQEDQQRRRFREHQRSGQLHNCNSRQYGYDSDESDDEFGHSRKFTQPPKSLIYSGESNWAAFEMTFKKFIKEQMFSEREAKDYLCWASGDRAADYNTLMMRKDRHMPLRQLMKRMEQRFASKHLRETALIGFPNAKQRIEESIEDWAERLHYLALCAFEEDAGGGL</sequence>
<proteinExistence type="predicted"/>
<organism evidence="2 3">
    <name type="scientific">Plakobranchus ocellatus</name>
    <dbReference type="NCBI Taxonomy" id="259542"/>
    <lineage>
        <taxon>Eukaryota</taxon>
        <taxon>Metazoa</taxon>
        <taxon>Spiralia</taxon>
        <taxon>Lophotrochozoa</taxon>
        <taxon>Mollusca</taxon>
        <taxon>Gastropoda</taxon>
        <taxon>Heterobranchia</taxon>
        <taxon>Euthyneura</taxon>
        <taxon>Panpulmonata</taxon>
        <taxon>Sacoglossa</taxon>
        <taxon>Placobranchoidea</taxon>
        <taxon>Plakobranchidae</taxon>
        <taxon>Plakobranchus</taxon>
    </lineage>
</organism>
<feature type="compositionally biased region" description="Basic and acidic residues" evidence="1">
    <location>
        <begin position="15"/>
        <end position="33"/>
    </location>
</feature>
<dbReference type="EMBL" id="BLXT01003120">
    <property type="protein sequence ID" value="GFO00538.1"/>
    <property type="molecule type" value="Genomic_DNA"/>
</dbReference>
<feature type="region of interest" description="Disordered" evidence="1">
    <location>
        <begin position="15"/>
        <end position="99"/>
    </location>
</feature>
<evidence type="ECO:0000256" key="1">
    <source>
        <dbReference type="SAM" id="MobiDB-lite"/>
    </source>
</evidence>
<evidence type="ECO:0000313" key="2">
    <source>
        <dbReference type="EMBL" id="GFO00538.1"/>
    </source>
</evidence>
<protein>
    <submittedName>
        <fullName evidence="2">Uncharacterized protein</fullName>
    </submittedName>
</protein>
<feature type="compositionally biased region" description="Polar residues" evidence="1">
    <location>
        <begin position="68"/>
        <end position="78"/>
    </location>
</feature>